<dbReference type="InParanoid" id="A0A5C3NW00"/>
<keyword evidence="3" id="KW-1185">Reference proteome</keyword>
<feature type="region of interest" description="Disordered" evidence="1">
    <location>
        <begin position="1"/>
        <end position="41"/>
    </location>
</feature>
<feature type="compositionally biased region" description="Basic and acidic residues" evidence="1">
    <location>
        <begin position="18"/>
        <end position="38"/>
    </location>
</feature>
<evidence type="ECO:0000313" key="3">
    <source>
        <dbReference type="Proteomes" id="UP000308197"/>
    </source>
</evidence>
<dbReference type="AlphaFoldDB" id="A0A5C3NW00"/>
<evidence type="ECO:0000313" key="2">
    <source>
        <dbReference type="EMBL" id="TFK80707.1"/>
    </source>
</evidence>
<feature type="non-terminal residue" evidence="2">
    <location>
        <position position="104"/>
    </location>
</feature>
<organism evidence="2 3">
    <name type="scientific">Polyporus arcularius HHB13444</name>
    <dbReference type="NCBI Taxonomy" id="1314778"/>
    <lineage>
        <taxon>Eukaryota</taxon>
        <taxon>Fungi</taxon>
        <taxon>Dikarya</taxon>
        <taxon>Basidiomycota</taxon>
        <taxon>Agaricomycotina</taxon>
        <taxon>Agaricomycetes</taxon>
        <taxon>Polyporales</taxon>
        <taxon>Polyporaceae</taxon>
        <taxon>Polyporus</taxon>
    </lineage>
</organism>
<evidence type="ECO:0000256" key="1">
    <source>
        <dbReference type="SAM" id="MobiDB-lite"/>
    </source>
</evidence>
<name>A0A5C3NW00_9APHY</name>
<reference evidence="2 3" key="1">
    <citation type="journal article" date="2019" name="Nat. Ecol. Evol.">
        <title>Megaphylogeny resolves global patterns of mushroom evolution.</title>
        <authorList>
            <person name="Varga T."/>
            <person name="Krizsan K."/>
            <person name="Foldi C."/>
            <person name="Dima B."/>
            <person name="Sanchez-Garcia M."/>
            <person name="Sanchez-Ramirez S."/>
            <person name="Szollosi G.J."/>
            <person name="Szarkandi J.G."/>
            <person name="Papp V."/>
            <person name="Albert L."/>
            <person name="Andreopoulos W."/>
            <person name="Angelini C."/>
            <person name="Antonin V."/>
            <person name="Barry K.W."/>
            <person name="Bougher N.L."/>
            <person name="Buchanan P."/>
            <person name="Buyck B."/>
            <person name="Bense V."/>
            <person name="Catcheside P."/>
            <person name="Chovatia M."/>
            <person name="Cooper J."/>
            <person name="Damon W."/>
            <person name="Desjardin D."/>
            <person name="Finy P."/>
            <person name="Geml J."/>
            <person name="Haridas S."/>
            <person name="Hughes K."/>
            <person name="Justo A."/>
            <person name="Karasinski D."/>
            <person name="Kautmanova I."/>
            <person name="Kiss B."/>
            <person name="Kocsube S."/>
            <person name="Kotiranta H."/>
            <person name="LaButti K.M."/>
            <person name="Lechner B.E."/>
            <person name="Liimatainen K."/>
            <person name="Lipzen A."/>
            <person name="Lukacs Z."/>
            <person name="Mihaltcheva S."/>
            <person name="Morgado L.N."/>
            <person name="Niskanen T."/>
            <person name="Noordeloos M.E."/>
            <person name="Ohm R.A."/>
            <person name="Ortiz-Santana B."/>
            <person name="Ovrebo C."/>
            <person name="Racz N."/>
            <person name="Riley R."/>
            <person name="Savchenko A."/>
            <person name="Shiryaev A."/>
            <person name="Soop K."/>
            <person name="Spirin V."/>
            <person name="Szebenyi C."/>
            <person name="Tomsovsky M."/>
            <person name="Tulloss R.E."/>
            <person name="Uehling J."/>
            <person name="Grigoriev I.V."/>
            <person name="Vagvolgyi C."/>
            <person name="Papp T."/>
            <person name="Martin F.M."/>
            <person name="Miettinen O."/>
            <person name="Hibbett D.S."/>
            <person name="Nagy L.G."/>
        </authorList>
    </citation>
    <scope>NUCLEOTIDE SEQUENCE [LARGE SCALE GENOMIC DNA]</scope>
    <source>
        <strain evidence="2 3">HHB13444</strain>
    </source>
</reference>
<gene>
    <name evidence="2" type="ORF">K466DRAFT_503419</name>
</gene>
<proteinExistence type="predicted"/>
<accession>A0A5C3NW00</accession>
<dbReference type="EMBL" id="ML211722">
    <property type="protein sequence ID" value="TFK80707.1"/>
    <property type="molecule type" value="Genomic_DNA"/>
</dbReference>
<dbReference type="STRING" id="1314778.A0A5C3NW00"/>
<dbReference type="Proteomes" id="UP000308197">
    <property type="component" value="Unassembled WGS sequence"/>
</dbReference>
<sequence length="104" mass="11995">MHRNQTAAAGPIEDEDGDTARRPGRRPNERVRYGETHPKYGTKQRIVRTKGHNTLPNFIGRYFPRRDDPDIHSFYCASMLALLKPWRDLAADLKAPSETWSEAF</sequence>
<protein>
    <submittedName>
        <fullName evidence="2">Uncharacterized protein</fullName>
    </submittedName>
</protein>